<dbReference type="InterPro" id="IPR022812">
    <property type="entry name" value="Dynamin"/>
</dbReference>
<dbReference type="FunFam" id="3.40.50.300:FF:001237">
    <property type="entry name" value="Dynamin-related protein 4C"/>
    <property type="match status" value="1"/>
</dbReference>
<keyword evidence="2" id="KW-0342">GTP-binding</keyword>
<keyword evidence="6" id="KW-1185">Reference proteome</keyword>
<gene>
    <name evidence="5" type="ORF">HPP92_011104</name>
</gene>
<protein>
    <recommendedName>
        <fullName evidence="7">Dynamin-related protein 4C-like</fullName>
    </recommendedName>
</protein>
<dbReference type="PRINTS" id="PR00195">
    <property type="entry name" value="DYNAMIN"/>
</dbReference>
<evidence type="ECO:0000259" key="4">
    <source>
        <dbReference type="PROSITE" id="PS51718"/>
    </source>
</evidence>
<dbReference type="GO" id="GO:0003924">
    <property type="term" value="F:GTPase activity"/>
    <property type="evidence" value="ECO:0007669"/>
    <property type="project" value="InterPro"/>
</dbReference>
<dbReference type="Gene3D" id="1.20.120.1240">
    <property type="entry name" value="Dynamin, middle domain"/>
    <property type="match status" value="1"/>
</dbReference>
<dbReference type="GO" id="GO:0008017">
    <property type="term" value="F:microtubule binding"/>
    <property type="evidence" value="ECO:0007669"/>
    <property type="project" value="TreeGrafter"/>
</dbReference>
<evidence type="ECO:0000259" key="3">
    <source>
        <dbReference type="PROSITE" id="PS51388"/>
    </source>
</evidence>
<sequence>MFPKEKNGITAAVNALASSYESHIRPLLDAVDRLRHLKVMEEGINLPTIVVVGDQSSGKSSVLESLAGISLPRGQGICTRVPLIMRLQDDSTLSTPVIYLEYKDKRVPTSESHIASAIEIATGEIAGSGKAISNSPLTLVVRKKGVPDLTMVDLPGITRVPVHGQPENIYEQIADIIKQYIKPQESIILNVLSASVDFSTCESIRMSQQVDRSGERTLAVVTKADKSPEGLLEKVTADDVNIGLGYVCVRNRVGEETYEEARIAEAELFESHPLLRRIDKSICGIPVLAQRLVQIQAQLIAKCLPDIVRKINVKLSHNESELDDMPQHLSSIGEAMRVFMQVLIRTRETLRKLMIRGEYDNFEEEKEMHGAARLVDMLNQYKKELPHDFPMKENFLMEEISVLEEARGIGLSNFLPRTAFLTLLQRKIKEISYTPKGFVNKVWDYMEGMVLRILDKESENYPPLQAFTRRAARNLIEKMRRRSLQTVKEMIEMEMVVDYTSNPDYMKTWTDLMEQREKFMEFLQNPLMPMVMNIKGVGCVDVGHLRQRHEGLAEEAFDLKMRLVAYWRCVILRLVDVLALHVMYAVKNLVENELDYEVMNEVVNGACGSQANGLERMLEESPATTAKRERLGKSISLLMESKEVVAKIMDKISINVV</sequence>
<keyword evidence="1" id="KW-0547">Nucleotide-binding</keyword>
<dbReference type="InterPro" id="IPR020850">
    <property type="entry name" value="GED_dom"/>
</dbReference>
<dbReference type="GO" id="GO:0005737">
    <property type="term" value="C:cytoplasm"/>
    <property type="evidence" value="ECO:0007669"/>
    <property type="project" value="TreeGrafter"/>
</dbReference>
<dbReference type="InterPro" id="IPR027417">
    <property type="entry name" value="P-loop_NTPase"/>
</dbReference>
<accession>A0A835QV32</accession>
<dbReference type="PROSITE" id="PS51388">
    <property type="entry name" value="GED"/>
    <property type="match status" value="1"/>
</dbReference>
<dbReference type="EMBL" id="JADCNL010000005">
    <property type="protein sequence ID" value="KAG0480246.1"/>
    <property type="molecule type" value="Genomic_DNA"/>
</dbReference>
<dbReference type="InterPro" id="IPR045063">
    <property type="entry name" value="Dynamin_N"/>
</dbReference>
<name>A0A835QV32_VANPL</name>
<feature type="domain" description="Dynamin-type G" evidence="4">
    <location>
        <begin position="43"/>
        <end position="305"/>
    </location>
</feature>
<dbReference type="Pfam" id="PF00350">
    <property type="entry name" value="Dynamin_N"/>
    <property type="match status" value="1"/>
</dbReference>
<dbReference type="GO" id="GO:0016020">
    <property type="term" value="C:membrane"/>
    <property type="evidence" value="ECO:0007669"/>
    <property type="project" value="TreeGrafter"/>
</dbReference>
<evidence type="ECO:0000256" key="2">
    <source>
        <dbReference type="ARBA" id="ARBA00023134"/>
    </source>
</evidence>
<comment type="caution">
    <text evidence="5">The sequence shown here is derived from an EMBL/GenBank/DDBJ whole genome shotgun (WGS) entry which is preliminary data.</text>
</comment>
<reference evidence="5 6" key="1">
    <citation type="journal article" date="2020" name="Nat. Food">
        <title>A phased Vanilla planifolia genome enables genetic improvement of flavour and production.</title>
        <authorList>
            <person name="Hasing T."/>
            <person name="Tang H."/>
            <person name="Brym M."/>
            <person name="Khazi F."/>
            <person name="Huang T."/>
            <person name="Chambers A.H."/>
        </authorList>
    </citation>
    <scope>NUCLEOTIDE SEQUENCE [LARGE SCALE GENOMIC DNA]</scope>
    <source>
        <tissue evidence="5">Leaf</tissue>
    </source>
</reference>
<dbReference type="AlphaFoldDB" id="A0A835QV32"/>
<dbReference type="InterPro" id="IPR001401">
    <property type="entry name" value="Dynamin_GTPase"/>
</dbReference>
<dbReference type="Pfam" id="PF02212">
    <property type="entry name" value="GED"/>
    <property type="match status" value="1"/>
</dbReference>
<dbReference type="InterPro" id="IPR000375">
    <property type="entry name" value="Dynamin_stalk"/>
</dbReference>
<evidence type="ECO:0000313" key="6">
    <source>
        <dbReference type="Proteomes" id="UP000636800"/>
    </source>
</evidence>
<dbReference type="CDD" id="cd08771">
    <property type="entry name" value="DLP_1"/>
    <property type="match status" value="1"/>
</dbReference>
<dbReference type="InterPro" id="IPR030381">
    <property type="entry name" value="G_DYNAMIN_dom"/>
</dbReference>
<feature type="domain" description="GED" evidence="3">
    <location>
        <begin position="556"/>
        <end position="653"/>
    </location>
</feature>
<dbReference type="Proteomes" id="UP000636800">
    <property type="component" value="Chromosome 5"/>
</dbReference>
<evidence type="ECO:0008006" key="7">
    <source>
        <dbReference type="Google" id="ProtNLM"/>
    </source>
</evidence>
<dbReference type="GO" id="GO:0005525">
    <property type="term" value="F:GTP binding"/>
    <property type="evidence" value="ECO:0007669"/>
    <property type="project" value="UniProtKB-KW"/>
</dbReference>
<dbReference type="InterPro" id="IPR003130">
    <property type="entry name" value="GED"/>
</dbReference>
<dbReference type="SUPFAM" id="SSF52540">
    <property type="entry name" value="P-loop containing nucleoside triphosphate hydrolases"/>
    <property type="match status" value="1"/>
</dbReference>
<organism evidence="5 6">
    <name type="scientific">Vanilla planifolia</name>
    <name type="common">Vanilla</name>
    <dbReference type="NCBI Taxonomy" id="51239"/>
    <lineage>
        <taxon>Eukaryota</taxon>
        <taxon>Viridiplantae</taxon>
        <taxon>Streptophyta</taxon>
        <taxon>Embryophyta</taxon>
        <taxon>Tracheophyta</taxon>
        <taxon>Spermatophyta</taxon>
        <taxon>Magnoliopsida</taxon>
        <taxon>Liliopsida</taxon>
        <taxon>Asparagales</taxon>
        <taxon>Orchidaceae</taxon>
        <taxon>Vanilloideae</taxon>
        <taxon>Vanilleae</taxon>
        <taxon>Vanilla</taxon>
    </lineage>
</organism>
<proteinExistence type="predicted"/>
<dbReference type="PROSITE" id="PS51718">
    <property type="entry name" value="G_DYNAMIN_2"/>
    <property type="match status" value="1"/>
</dbReference>
<evidence type="ECO:0000313" key="5">
    <source>
        <dbReference type="EMBL" id="KAG0480246.1"/>
    </source>
</evidence>
<dbReference type="OrthoDB" id="418615at2759"/>
<dbReference type="Pfam" id="PF01031">
    <property type="entry name" value="Dynamin_M"/>
    <property type="match status" value="1"/>
</dbReference>
<dbReference type="SMART" id="SM00053">
    <property type="entry name" value="DYNc"/>
    <property type="match status" value="1"/>
</dbReference>
<dbReference type="GO" id="GO:0005874">
    <property type="term" value="C:microtubule"/>
    <property type="evidence" value="ECO:0007669"/>
    <property type="project" value="TreeGrafter"/>
</dbReference>
<dbReference type="Gene3D" id="3.40.50.300">
    <property type="entry name" value="P-loop containing nucleotide triphosphate hydrolases"/>
    <property type="match status" value="1"/>
</dbReference>
<evidence type="ECO:0000256" key="1">
    <source>
        <dbReference type="ARBA" id="ARBA00022741"/>
    </source>
</evidence>
<dbReference type="SMART" id="SM00302">
    <property type="entry name" value="GED"/>
    <property type="match status" value="1"/>
</dbReference>
<dbReference type="PANTHER" id="PTHR11566:SF173">
    <property type="entry name" value="DYNAMIN-RELATED PROTEIN 4C"/>
    <property type="match status" value="1"/>
</dbReference>
<dbReference type="PANTHER" id="PTHR11566">
    <property type="entry name" value="DYNAMIN"/>
    <property type="match status" value="1"/>
</dbReference>